<feature type="region of interest" description="Disordered" evidence="1">
    <location>
        <begin position="25"/>
        <end position="46"/>
    </location>
</feature>
<feature type="region of interest" description="Disordered" evidence="1">
    <location>
        <begin position="447"/>
        <end position="472"/>
    </location>
</feature>
<proteinExistence type="predicted"/>
<evidence type="ECO:0000256" key="1">
    <source>
        <dbReference type="SAM" id="MobiDB-lite"/>
    </source>
</evidence>
<sequence length="485" mass="51228">MAPGNKPGMNGAAGFQKGLSCDEAAHRVHSARSHDPPGGARPVPVHDERGACQAAGQEPPDVHLADQPSLHAYCPLAGMIRLPKATKAPIKNRSIPRPLLATIVKELAIQAPLKLKAPRGAPTPINRNQANQPRGGSGLLGKRPFDSSGPPVPKTALVLPTKMRGENGPVPRGERAPAVLGEKCPWAGKPRRALCRTFSSFGFCLLKGPPFRSSQKPDPKPASKGPIHHPGGWGTPSFPLNDLRCLWPSDSPKVENSPAKGPLPHHEDVCGEQAMYQDGAVRTFHTAGYCAYGIRCLFRPQCHGAAPHPPPQHPPGRTYRSFGVWVPFAVAATSCTLRVYGSGSFSVGGLESPDIPTLLRIRSPLPGPNHTLRAGSPAGPCAAPSAPLASASTGTRCRFQHSLTSSSIRAPDSTTQGVLQLLSCPCGRALSTASDMFSSSTLLIQLPPRPPLDYPPRSGQTTSVSPDHPAERAPWPTIAFTFSCS</sequence>
<dbReference type="EMBL" id="JAGTTL010000039">
    <property type="protein sequence ID" value="KAK6292185.1"/>
    <property type="molecule type" value="Genomic_DNA"/>
</dbReference>
<dbReference type="Proteomes" id="UP001356427">
    <property type="component" value="Unassembled WGS sequence"/>
</dbReference>
<gene>
    <name evidence="2" type="ORF">J4Q44_G00379700</name>
</gene>
<evidence type="ECO:0000313" key="2">
    <source>
        <dbReference type="EMBL" id="KAK6292185.1"/>
    </source>
</evidence>
<dbReference type="AlphaFoldDB" id="A0AAN8KN71"/>
<accession>A0AAN8KN71</accession>
<evidence type="ECO:0000313" key="3">
    <source>
        <dbReference type="Proteomes" id="UP001356427"/>
    </source>
</evidence>
<protein>
    <submittedName>
        <fullName evidence="2">Uncharacterized protein</fullName>
    </submittedName>
</protein>
<feature type="compositionally biased region" description="Polar residues" evidence="1">
    <location>
        <begin position="125"/>
        <end position="134"/>
    </location>
</feature>
<feature type="region of interest" description="Disordered" evidence="1">
    <location>
        <begin position="117"/>
        <end position="153"/>
    </location>
</feature>
<name>A0AAN8KN71_9TELE</name>
<comment type="caution">
    <text evidence="2">The sequence shown here is derived from an EMBL/GenBank/DDBJ whole genome shotgun (WGS) entry which is preliminary data.</text>
</comment>
<organism evidence="2 3">
    <name type="scientific">Coregonus suidteri</name>
    <dbReference type="NCBI Taxonomy" id="861788"/>
    <lineage>
        <taxon>Eukaryota</taxon>
        <taxon>Metazoa</taxon>
        <taxon>Chordata</taxon>
        <taxon>Craniata</taxon>
        <taxon>Vertebrata</taxon>
        <taxon>Euteleostomi</taxon>
        <taxon>Actinopterygii</taxon>
        <taxon>Neopterygii</taxon>
        <taxon>Teleostei</taxon>
        <taxon>Protacanthopterygii</taxon>
        <taxon>Salmoniformes</taxon>
        <taxon>Salmonidae</taxon>
        <taxon>Coregoninae</taxon>
        <taxon>Coregonus</taxon>
    </lineage>
</organism>
<feature type="region of interest" description="Disordered" evidence="1">
    <location>
        <begin position="211"/>
        <end position="233"/>
    </location>
</feature>
<keyword evidence="3" id="KW-1185">Reference proteome</keyword>
<reference evidence="2 3" key="1">
    <citation type="submission" date="2021-04" db="EMBL/GenBank/DDBJ databases">
        <authorList>
            <person name="De Guttry C."/>
            <person name="Zahm M."/>
            <person name="Klopp C."/>
            <person name="Cabau C."/>
            <person name="Louis A."/>
            <person name="Berthelot C."/>
            <person name="Parey E."/>
            <person name="Roest Crollius H."/>
            <person name="Montfort J."/>
            <person name="Robinson-Rechavi M."/>
            <person name="Bucao C."/>
            <person name="Bouchez O."/>
            <person name="Gislard M."/>
            <person name="Lluch J."/>
            <person name="Milhes M."/>
            <person name="Lampietro C."/>
            <person name="Lopez Roques C."/>
            <person name="Donnadieu C."/>
            <person name="Braasch I."/>
            <person name="Desvignes T."/>
            <person name="Postlethwait J."/>
            <person name="Bobe J."/>
            <person name="Wedekind C."/>
            <person name="Guiguen Y."/>
        </authorList>
    </citation>
    <scope>NUCLEOTIDE SEQUENCE [LARGE SCALE GENOMIC DNA]</scope>
    <source>
        <strain evidence="2">Cs_M1</strain>
        <tissue evidence="2">Blood</tissue>
    </source>
</reference>